<accession>A0A9P7DPS4</accession>
<sequence length="265" mass="27658">MKSLQCADAPKPNCPRPCPVKKAVKDPETTDLTTAANKAVGAIGNGSRADKSAAGANIEHPGSEEDEKLEVQMPGASKKKGKRMVIPVKTPVRDVIDVAGALIANKSTQACDDDKSSDSDVTQICIGKPSSKSNLKHCDRASGVPSTISSATPSSKLTRGSTMSSGGALLMPIDTPNAWANDVLDLFTTLFADSKLTDSVKHSQALTCMSKSKASQGVKISQMVSENSQLQTKLAHRSANLAPKQLDPIEPDVTAVTNSGGVSFQ</sequence>
<reference evidence="2" key="1">
    <citation type="journal article" date="2020" name="New Phytol.">
        <title>Comparative genomics reveals dynamic genome evolution in host specialist ectomycorrhizal fungi.</title>
        <authorList>
            <person name="Lofgren L.A."/>
            <person name="Nguyen N.H."/>
            <person name="Vilgalys R."/>
            <person name="Ruytinx J."/>
            <person name="Liao H.L."/>
            <person name="Branco S."/>
            <person name="Kuo A."/>
            <person name="LaButti K."/>
            <person name="Lipzen A."/>
            <person name="Andreopoulos W."/>
            <person name="Pangilinan J."/>
            <person name="Riley R."/>
            <person name="Hundley H."/>
            <person name="Na H."/>
            <person name="Barry K."/>
            <person name="Grigoriev I.V."/>
            <person name="Stajich J.E."/>
            <person name="Kennedy P.G."/>
        </authorList>
    </citation>
    <scope>NUCLEOTIDE SEQUENCE</scope>
    <source>
        <strain evidence="2">MN1</strain>
    </source>
</reference>
<feature type="region of interest" description="Disordered" evidence="1">
    <location>
        <begin position="43"/>
        <end position="68"/>
    </location>
</feature>
<dbReference type="Proteomes" id="UP000807769">
    <property type="component" value="Unassembled WGS sequence"/>
</dbReference>
<organism evidence="2 3">
    <name type="scientific">Suillus subaureus</name>
    <dbReference type="NCBI Taxonomy" id="48587"/>
    <lineage>
        <taxon>Eukaryota</taxon>
        <taxon>Fungi</taxon>
        <taxon>Dikarya</taxon>
        <taxon>Basidiomycota</taxon>
        <taxon>Agaricomycotina</taxon>
        <taxon>Agaricomycetes</taxon>
        <taxon>Agaricomycetidae</taxon>
        <taxon>Boletales</taxon>
        <taxon>Suillineae</taxon>
        <taxon>Suillaceae</taxon>
        <taxon>Suillus</taxon>
    </lineage>
</organism>
<dbReference type="EMBL" id="JABBWG010000117">
    <property type="protein sequence ID" value="KAG1800176.1"/>
    <property type="molecule type" value="Genomic_DNA"/>
</dbReference>
<keyword evidence="3" id="KW-1185">Reference proteome</keyword>
<evidence type="ECO:0000313" key="3">
    <source>
        <dbReference type="Proteomes" id="UP000807769"/>
    </source>
</evidence>
<dbReference type="AlphaFoldDB" id="A0A9P7DPS4"/>
<gene>
    <name evidence="2" type="ORF">BJ212DRAFT_1305314</name>
</gene>
<protein>
    <submittedName>
        <fullName evidence="2">Uncharacterized protein</fullName>
    </submittedName>
</protein>
<name>A0A9P7DPS4_9AGAM</name>
<evidence type="ECO:0000256" key="1">
    <source>
        <dbReference type="SAM" id="MobiDB-lite"/>
    </source>
</evidence>
<proteinExistence type="predicted"/>
<feature type="region of interest" description="Disordered" evidence="1">
    <location>
        <begin position="136"/>
        <end position="161"/>
    </location>
</feature>
<feature type="region of interest" description="Disordered" evidence="1">
    <location>
        <begin position="1"/>
        <end position="25"/>
    </location>
</feature>
<feature type="compositionally biased region" description="Polar residues" evidence="1">
    <location>
        <begin position="144"/>
        <end position="161"/>
    </location>
</feature>
<evidence type="ECO:0000313" key="2">
    <source>
        <dbReference type="EMBL" id="KAG1800176.1"/>
    </source>
</evidence>
<comment type="caution">
    <text evidence="2">The sequence shown here is derived from an EMBL/GenBank/DDBJ whole genome shotgun (WGS) entry which is preliminary data.</text>
</comment>
<dbReference type="OrthoDB" id="2693345at2759"/>
<dbReference type="GeneID" id="64627764"/>
<dbReference type="RefSeq" id="XP_041185873.1">
    <property type="nucleotide sequence ID" value="XM_041333747.1"/>
</dbReference>